<evidence type="ECO:0000256" key="1">
    <source>
        <dbReference type="SAM" id="MobiDB-lite"/>
    </source>
</evidence>
<gene>
    <name evidence="2" type="ORF">CDAR_426251</name>
</gene>
<organism evidence="2 3">
    <name type="scientific">Caerostris darwini</name>
    <dbReference type="NCBI Taxonomy" id="1538125"/>
    <lineage>
        <taxon>Eukaryota</taxon>
        <taxon>Metazoa</taxon>
        <taxon>Ecdysozoa</taxon>
        <taxon>Arthropoda</taxon>
        <taxon>Chelicerata</taxon>
        <taxon>Arachnida</taxon>
        <taxon>Araneae</taxon>
        <taxon>Araneomorphae</taxon>
        <taxon>Entelegynae</taxon>
        <taxon>Araneoidea</taxon>
        <taxon>Araneidae</taxon>
        <taxon>Caerostris</taxon>
    </lineage>
</organism>
<sequence>MTPLSGSKRTEEFINSLARGSFMVRGTAYIRSAKFSNVFSSNGNGNGITITALRADLCRANWGWLGGINGFERRMQGGGETNKPNKEGKAETEIFV</sequence>
<evidence type="ECO:0000313" key="3">
    <source>
        <dbReference type="Proteomes" id="UP001054837"/>
    </source>
</evidence>
<dbReference type="AlphaFoldDB" id="A0AAV4UKC3"/>
<feature type="compositionally biased region" description="Basic and acidic residues" evidence="1">
    <location>
        <begin position="83"/>
        <end position="96"/>
    </location>
</feature>
<dbReference type="Proteomes" id="UP001054837">
    <property type="component" value="Unassembled WGS sequence"/>
</dbReference>
<keyword evidence="3" id="KW-1185">Reference proteome</keyword>
<comment type="caution">
    <text evidence="2">The sequence shown here is derived from an EMBL/GenBank/DDBJ whole genome shotgun (WGS) entry which is preliminary data.</text>
</comment>
<proteinExistence type="predicted"/>
<protein>
    <submittedName>
        <fullName evidence="2">Uncharacterized protein</fullName>
    </submittedName>
</protein>
<evidence type="ECO:0000313" key="2">
    <source>
        <dbReference type="EMBL" id="GIY58221.1"/>
    </source>
</evidence>
<name>A0AAV4UKC3_9ARAC</name>
<reference evidence="2 3" key="1">
    <citation type="submission" date="2021-06" db="EMBL/GenBank/DDBJ databases">
        <title>Caerostris darwini draft genome.</title>
        <authorList>
            <person name="Kono N."/>
            <person name="Arakawa K."/>
        </authorList>
    </citation>
    <scope>NUCLEOTIDE SEQUENCE [LARGE SCALE GENOMIC DNA]</scope>
</reference>
<accession>A0AAV4UKC3</accession>
<dbReference type="EMBL" id="BPLQ01011483">
    <property type="protein sequence ID" value="GIY58221.1"/>
    <property type="molecule type" value="Genomic_DNA"/>
</dbReference>
<feature type="region of interest" description="Disordered" evidence="1">
    <location>
        <begin position="75"/>
        <end position="96"/>
    </location>
</feature>